<reference evidence="1 2" key="1">
    <citation type="submission" date="2020-02" db="EMBL/GenBank/DDBJ databases">
        <authorList>
            <person name="Ferguson B K."/>
        </authorList>
    </citation>
    <scope>NUCLEOTIDE SEQUENCE [LARGE SCALE GENOMIC DNA]</scope>
</reference>
<dbReference type="Proteomes" id="UP000479000">
    <property type="component" value="Unassembled WGS sequence"/>
</dbReference>
<evidence type="ECO:0000313" key="1">
    <source>
        <dbReference type="EMBL" id="CAA9993339.1"/>
    </source>
</evidence>
<organism evidence="1 2">
    <name type="scientific">Nesidiocoris tenuis</name>
    <dbReference type="NCBI Taxonomy" id="355587"/>
    <lineage>
        <taxon>Eukaryota</taxon>
        <taxon>Metazoa</taxon>
        <taxon>Ecdysozoa</taxon>
        <taxon>Arthropoda</taxon>
        <taxon>Hexapoda</taxon>
        <taxon>Insecta</taxon>
        <taxon>Pterygota</taxon>
        <taxon>Neoptera</taxon>
        <taxon>Paraneoptera</taxon>
        <taxon>Hemiptera</taxon>
        <taxon>Heteroptera</taxon>
        <taxon>Panheteroptera</taxon>
        <taxon>Cimicomorpha</taxon>
        <taxon>Miridae</taxon>
        <taxon>Dicyphina</taxon>
        <taxon>Nesidiocoris</taxon>
    </lineage>
</organism>
<accession>A0A6H5FUD4</accession>
<proteinExistence type="predicted"/>
<name>A0A6H5FUD4_9HEMI</name>
<sequence>MRTDENQNRSIIPQSFQTIGGTGRDREMRLSTFCSIFDLVSHSKCPISGHPEHAALIRCFEFSQVRERPHHLNILVNSKRKPPAAVAIGSHWASLLIKPRAETVQLNYSEFRTAVTMSDDFPIRANVQALHLRQRSFTIHCYQHFTNNICIIYRASFAGWRPGWRENSGSGETYITFRMCDCWKKSFPDQSGTGGEGKLVASASFFPRAKNYRSSNLDEVYPIRMRLNTNLLSESGANAFPASTVFITQPPRREIFKIYASGPSIPLARYRWCQIFLSVCSIQKSAPISQRPSTSQCHLACEDFIRILNRTTCDVWRKCDPGALWYNVLPSNHQTRLTNEADLTVPESQSWLNNIRKEALRRVGCVSYGRKLLTSHLSTLLALQGRSYLKIPPTSPNCPRTFFFYVELSVIAVDRRKKSRFHLVTEHVIVLKSKIESKFRKNIYMYTFTLNHFQYKCLRLRNIQGN</sequence>
<keyword evidence="2" id="KW-1185">Reference proteome</keyword>
<dbReference type="EMBL" id="CADCXU010000389">
    <property type="protein sequence ID" value="CAA9993339.1"/>
    <property type="molecule type" value="Genomic_DNA"/>
</dbReference>
<gene>
    <name evidence="1" type="ORF">NTEN_LOCUS315</name>
</gene>
<dbReference type="AlphaFoldDB" id="A0A6H5FUD4"/>
<evidence type="ECO:0000313" key="2">
    <source>
        <dbReference type="Proteomes" id="UP000479000"/>
    </source>
</evidence>
<protein>
    <submittedName>
        <fullName evidence="1">Uncharacterized protein</fullName>
    </submittedName>
</protein>